<name>A0A7R9P655_TIMCA</name>
<evidence type="ECO:0000256" key="4">
    <source>
        <dbReference type="ARBA" id="ARBA00022553"/>
    </source>
</evidence>
<sequence length="472" mass="52744">MAEPRRLTTRLPPLGQTRSYNNALLRFKKRFRDPKEADDLRLTCNIMADRRVVRGTTFCPAGGDPRELPLVKQEAARRFKGTPKVQTVGTKSTVNQWVHLEIYLGGGSGIWRGAECCHAVELNTTSALANYATEASRHCIRRVGTPPPVSGRRHEHVQTQHFLEEAIEKPPSVEVSCQTDLFLEKPATPRYVPCKTGIDECTQIYKGDLFDFDTEVLPILEVLTSKTLEQAVLEVLEEEEMASFRTEQERFRASHAENASEIQRLEEREVRLGAEKEARTNQHSLALSALRDTQDRIAAATLSRGYLKDLLPSVLEGLQRAGYLVDEIRADVEEGFLPWLENQVQGHSGRTLEGRAVLFNILKVVLKTRADAYKTSGEAGSNSGRDSADKTATSEDSEDLIPFNLEPSEPNWEGRIRGSEPTFARRESGKPFRKNPPPVHPTEIRTSISPYSAVELNTTSALANYATEAGFF</sequence>
<dbReference type="EMBL" id="OE180373">
    <property type="protein sequence ID" value="CAD7571185.1"/>
    <property type="molecule type" value="Genomic_DNA"/>
</dbReference>
<dbReference type="InterPro" id="IPR009290">
    <property type="entry name" value="Radial_spoke_3"/>
</dbReference>
<comment type="subcellular location">
    <subcellularLocation>
        <location evidence="1">Cytoplasm</location>
        <location evidence="1">Cytoskeleton</location>
        <location evidence="1">Flagellum axoneme</location>
    </subcellularLocation>
</comment>
<evidence type="ECO:0000256" key="3">
    <source>
        <dbReference type="ARBA" id="ARBA00022490"/>
    </source>
</evidence>
<evidence type="ECO:0000256" key="9">
    <source>
        <dbReference type="SAM" id="MobiDB-lite"/>
    </source>
</evidence>
<dbReference type="Pfam" id="PF06098">
    <property type="entry name" value="Radial_spoke_3"/>
    <property type="match status" value="1"/>
</dbReference>
<evidence type="ECO:0000313" key="10">
    <source>
        <dbReference type="EMBL" id="CAD7571185.1"/>
    </source>
</evidence>
<reference evidence="10" key="1">
    <citation type="submission" date="2020-11" db="EMBL/GenBank/DDBJ databases">
        <authorList>
            <person name="Tran Van P."/>
        </authorList>
    </citation>
    <scope>NUCLEOTIDE SEQUENCE</scope>
</reference>
<gene>
    <name evidence="10" type="ORF">TCMB3V08_LOCUS3865</name>
</gene>
<dbReference type="GO" id="GO:0005929">
    <property type="term" value="C:cilium"/>
    <property type="evidence" value="ECO:0007669"/>
    <property type="project" value="TreeGrafter"/>
</dbReference>
<dbReference type="PANTHER" id="PTHR21648:SF0">
    <property type="entry name" value="RADIAL SPOKE HEAD PROTEIN 3 HOMOLOG"/>
    <property type="match status" value="1"/>
</dbReference>
<dbReference type="PANTHER" id="PTHR21648">
    <property type="entry name" value="FLAGELLAR RADIAL SPOKE PROTEIN 3"/>
    <property type="match status" value="1"/>
</dbReference>
<evidence type="ECO:0000256" key="2">
    <source>
        <dbReference type="ARBA" id="ARBA00006737"/>
    </source>
</evidence>
<accession>A0A7R9P655</accession>
<keyword evidence="5" id="KW-0282">Flagellum</keyword>
<keyword evidence="6" id="KW-0969">Cilium</keyword>
<proteinExistence type="inferred from homology"/>
<evidence type="ECO:0000256" key="5">
    <source>
        <dbReference type="ARBA" id="ARBA00022846"/>
    </source>
</evidence>
<keyword evidence="4" id="KW-0597">Phosphoprotein</keyword>
<feature type="compositionally biased region" description="Basic and acidic residues" evidence="9">
    <location>
        <begin position="412"/>
        <end position="430"/>
    </location>
</feature>
<comment type="similarity">
    <text evidence="2">Belongs to the flagellar radial spoke RSP3 family.</text>
</comment>
<evidence type="ECO:0000256" key="1">
    <source>
        <dbReference type="ARBA" id="ARBA00004611"/>
    </source>
</evidence>
<evidence type="ECO:0000256" key="7">
    <source>
        <dbReference type="ARBA" id="ARBA00023212"/>
    </source>
</evidence>
<keyword evidence="8" id="KW-0966">Cell projection</keyword>
<keyword evidence="7" id="KW-0206">Cytoskeleton</keyword>
<feature type="region of interest" description="Disordered" evidence="9">
    <location>
        <begin position="375"/>
        <end position="444"/>
    </location>
</feature>
<keyword evidence="3" id="KW-0963">Cytoplasm</keyword>
<dbReference type="AlphaFoldDB" id="A0A7R9P655"/>
<organism evidence="10">
    <name type="scientific">Timema californicum</name>
    <name type="common">California timema</name>
    <name type="synonym">Walking stick</name>
    <dbReference type="NCBI Taxonomy" id="61474"/>
    <lineage>
        <taxon>Eukaryota</taxon>
        <taxon>Metazoa</taxon>
        <taxon>Ecdysozoa</taxon>
        <taxon>Arthropoda</taxon>
        <taxon>Hexapoda</taxon>
        <taxon>Insecta</taxon>
        <taxon>Pterygota</taxon>
        <taxon>Neoptera</taxon>
        <taxon>Polyneoptera</taxon>
        <taxon>Phasmatodea</taxon>
        <taxon>Timematodea</taxon>
        <taxon>Timematoidea</taxon>
        <taxon>Timematidae</taxon>
        <taxon>Timema</taxon>
    </lineage>
</organism>
<evidence type="ECO:0000256" key="8">
    <source>
        <dbReference type="ARBA" id="ARBA00023273"/>
    </source>
</evidence>
<protein>
    <submittedName>
        <fullName evidence="10">(California timema) hypothetical protein</fullName>
    </submittedName>
</protein>
<evidence type="ECO:0000256" key="6">
    <source>
        <dbReference type="ARBA" id="ARBA00023069"/>
    </source>
</evidence>